<feature type="domain" description="HTH cro/C1-type" evidence="3">
    <location>
        <begin position="39"/>
        <end position="93"/>
    </location>
</feature>
<dbReference type="GO" id="GO:0003677">
    <property type="term" value="F:DNA binding"/>
    <property type="evidence" value="ECO:0007669"/>
    <property type="project" value="UniProtKB-KW"/>
</dbReference>
<keyword evidence="5" id="KW-1185">Reference proteome</keyword>
<name>A0A494W3Q1_9SPHN</name>
<dbReference type="SMART" id="SM00530">
    <property type="entry name" value="HTH_XRE"/>
    <property type="match status" value="1"/>
</dbReference>
<dbReference type="AlphaFoldDB" id="A0A494W3Q1"/>
<dbReference type="PROSITE" id="PS50943">
    <property type="entry name" value="HTH_CROC1"/>
    <property type="match status" value="1"/>
</dbReference>
<dbReference type="InterPro" id="IPR011051">
    <property type="entry name" value="RmlC_Cupin_sf"/>
</dbReference>
<evidence type="ECO:0000259" key="3">
    <source>
        <dbReference type="PROSITE" id="PS50943"/>
    </source>
</evidence>
<protein>
    <submittedName>
        <fullName evidence="4">XRE family transcriptional regulator</fullName>
    </submittedName>
</protein>
<feature type="region of interest" description="Disordered" evidence="2">
    <location>
        <begin position="1"/>
        <end position="22"/>
    </location>
</feature>
<dbReference type="SUPFAM" id="SSF51182">
    <property type="entry name" value="RmlC-like cupins"/>
    <property type="match status" value="1"/>
</dbReference>
<organism evidence="4 5">
    <name type="scientific">Sphingobium amiense</name>
    <dbReference type="NCBI Taxonomy" id="135719"/>
    <lineage>
        <taxon>Bacteria</taxon>
        <taxon>Pseudomonadati</taxon>
        <taxon>Pseudomonadota</taxon>
        <taxon>Alphaproteobacteria</taxon>
        <taxon>Sphingomonadales</taxon>
        <taxon>Sphingomonadaceae</taxon>
        <taxon>Sphingobium</taxon>
    </lineage>
</organism>
<evidence type="ECO:0000313" key="4">
    <source>
        <dbReference type="EMBL" id="BBD99184.1"/>
    </source>
</evidence>
<dbReference type="Pfam" id="PF13560">
    <property type="entry name" value="HTH_31"/>
    <property type="match status" value="1"/>
</dbReference>
<dbReference type="EMBL" id="AP018664">
    <property type="protein sequence ID" value="BBD99184.1"/>
    <property type="molecule type" value="Genomic_DNA"/>
</dbReference>
<evidence type="ECO:0000256" key="1">
    <source>
        <dbReference type="ARBA" id="ARBA00023125"/>
    </source>
</evidence>
<dbReference type="PANTHER" id="PTHR46797:SF1">
    <property type="entry name" value="METHYLPHOSPHONATE SYNTHASE"/>
    <property type="match status" value="1"/>
</dbReference>
<dbReference type="Gene3D" id="1.10.260.40">
    <property type="entry name" value="lambda repressor-like DNA-binding domains"/>
    <property type="match status" value="1"/>
</dbReference>
<dbReference type="InterPro" id="IPR001387">
    <property type="entry name" value="Cro/C1-type_HTH"/>
</dbReference>
<dbReference type="InterPro" id="IPR010982">
    <property type="entry name" value="Lambda_DNA-bd_dom_sf"/>
</dbReference>
<accession>A0A494W3Q1</accession>
<dbReference type="PANTHER" id="PTHR46797">
    <property type="entry name" value="HTH-TYPE TRANSCRIPTIONAL REGULATOR"/>
    <property type="match status" value="1"/>
</dbReference>
<dbReference type="InterPro" id="IPR050807">
    <property type="entry name" value="TransReg_Diox_bact_type"/>
</dbReference>
<dbReference type="GO" id="GO:0003700">
    <property type="term" value="F:DNA-binding transcription factor activity"/>
    <property type="evidence" value="ECO:0007669"/>
    <property type="project" value="TreeGrafter"/>
</dbReference>
<gene>
    <name evidence="4" type="ORF">SAMIE_1026850</name>
</gene>
<proteinExistence type="predicted"/>
<dbReference type="GO" id="GO:0005829">
    <property type="term" value="C:cytosol"/>
    <property type="evidence" value="ECO:0007669"/>
    <property type="project" value="TreeGrafter"/>
</dbReference>
<dbReference type="CDD" id="cd00093">
    <property type="entry name" value="HTH_XRE"/>
    <property type="match status" value="1"/>
</dbReference>
<dbReference type="Proteomes" id="UP000279959">
    <property type="component" value="Chromosome"/>
</dbReference>
<dbReference type="RefSeq" id="WP_066701960.1">
    <property type="nucleotide sequence ID" value="NZ_AP018664.1"/>
</dbReference>
<dbReference type="SUPFAM" id="SSF47413">
    <property type="entry name" value="lambda repressor-like DNA-binding domains"/>
    <property type="match status" value="1"/>
</dbReference>
<sequence length="239" mass="26177">MSFNEADREPKEDGVAAERSAWRRDAGAQDINARLGQRIREHREALGMSLNAAHRLTGIPAATLSRIENNRMAPTMPLVLKLLYGLRMSWADLTADLPLQIQGSQISVAASGEGERIEVNGNVYTIPHTDSRLRRHIQPVIFDIGSRTVEEAGGLRGHEGTELCYVLSGALLLYFVDRPPVELGVGGSTLFNAEIPHAYVAKSRGRTRVLLANIVDPLMHNPDALTPLISSLRKNTADD</sequence>
<evidence type="ECO:0000313" key="5">
    <source>
        <dbReference type="Proteomes" id="UP000279959"/>
    </source>
</evidence>
<reference evidence="4 5" key="1">
    <citation type="submission" date="2018-05" db="EMBL/GenBank/DDBJ databases">
        <title>Complete Genome Sequence of the Nonylphenol-Degrading Bacterium Sphingobium amiense DSM 16289T.</title>
        <authorList>
            <person name="Ootsuka M."/>
            <person name="Nishizawa T."/>
            <person name="Ohta H."/>
        </authorList>
    </citation>
    <scope>NUCLEOTIDE SEQUENCE [LARGE SCALE GENOMIC DNA]</scope>
    <source>
        <strain evidence="4 5">DSM 16289</strain>
    </source>
</reference>
<dbReference type="Pfam" id="PF07883">
    <property type="entry name" value="Cupin_2"/>
    <property type="match status" value="1"/>
</dbReference>
<dbReference type="InterPro" id="IPR013096">
    <property type="entry name" value="Cupin_2"/>
</dbReference>
<dbReference type="KEGG" id="sami:SAMIE_1026850"/>
<evidence type="ECO:0000256" key="2">
    <source>
        <dbReference type="SAM" id="MobiDB-lite"/>
    </source>
</evidence>
<dbReference type="InterPro" id="IPR014710">
    <property type="entry name" value="RmlC-like_jellyroll"/>
</dbReference>
<dbReference type="Gene3D" id="2.60.120.10">
    <property type="entry name" value="Jelly Rolls"/>
    <property type="match status" value="1"/>
</dbReference>
<keyword evidence="1" id="KW-0238">DNA-binding</keyword>
<dbReference type="CDD" id="cd02209">
    <property type="entry name" value="cupin_XRE_C"/>
    <property type="match status" value="1"/>
</dbReference>